<dbReference type="NCBIfam" id="TIGR00254">
    <property type="entry name" value="GGDEF"/>
    <property type="match status" value="1"/>
</dbReference>
<keyword evidence="5" id="KW-1185">Reference proteome</keyword>
<keyword evidence="2" id="KW-0812">Transmembrane</keyword>
<dbReference type="EMBL" id="BMOL01000004">
    <property type="protein sequence ID" value="GGL75053.1"/>
    <property type="molecule type" value="Genomic_DNA"/>
</dbReference>
<organism evidence="4 5">
    <name type="scientific">Deinococcus aerolatus</name>
    <dbReference type="NCBI Taxonomy" id="522487"/>
    <lineage>
        <taxon>Bacteria</taxon>
        <taxon>Thermotogati</taxon>
        <taxon>Deinococcota</taxon>
        <taxon>Deinococci</taxon>
        <taxon>Deinococcales</taxon>
        <taxon>Deinococcaceae</taxon>
        <taxon>Deinococcus</taxon>
    </lineage>
</organism>
<feature type="transmembrane region" description="Helical" evidence="2">
    <location>
        <begin position="194"/>
        <end position="213"/>
    </location>
</feature>
<dbReference type="Proteomes" id="UP000639973">
    <property type="component" value="Unassembled WGS sequence"/>
</dbReference>
<evidence type="ECO:0000313" key="4">
    <source>
        <dbReference type="EMBL" id="GGL75053.1"/>
    </source>
</evidence>
<dbReference type="SMART" id="SM00267">
    <property type="entry name" value="GGDEF"/>
    <property type="match status" value="1"/>
</dbReference>
<dbReference type="RefSeq" id="WP_188969898.1">
    <property type="nucleotide sequence ID" value="NZ_BMOL01000004.1"/>
</dbReference>
<comment type="caution">
    <text evidence="4">The sequence shown here is derived from an EMBL/GenBank/DDBJ whole genome shotgun (WGS) entry which is preliminary data.</text>
</comment>
<dbReference type="InterPro" id="IPR050469">
    <property type="entry name" value="Diguanylate_Cyclase"/>
</dbReference>
<evidence type="ECO:0000259" key="3">
    <source>
        <dbReference type="PROSITE" id="PS50887"/>
    </source>
</evidence>
<proteinExistence type="predicted"/>
<accession>A0ABQ2G511</accession>
<feature type="transmembrane region" description="Helical" evidence="2">
    <location>
        <begin position="138"/>
        <end position="157"/>
    </location>
</feature>
<keyword evidence="2" id="KW-0472">Membrane</keyword>
<name>A0ABQ2G511_9DEIO</name>
<dbReference type="PROSITE" id="PS50887">
    <property type="entry name" value="GGDEF"/>
    <property type="match status" value="1"/>
</dbReference>
<keyword evidence="2" id="KW-1133">Transmembrane helix</keyword>
<gene>
    <name evidence="4" type="ORF">GCM10010840_11410</name>
</gene>
<dbReference type="PANTHER" id="PTHR45138">
    <property type="entry name" value="REGULATORY COMPONENTS OF SENSORY TRANSDUCTION SYSTEM"/>
    <property type="match status" value="1"/>
</dbReference>
<evidence type="ECO:0000256" key="2">
    <source>
        <dbReference type="SAM" id="Phobius"/>
    </source>
</evidence>
<dbReference type="Pfam" id="PF00990">
    <property type="entry name" value="GGDEF"/>
    <property type="match status" value="1"/>
</dbReference>
<evidence type="ECO:0000313" key="5">
    <source>
        <dbReference type="Proteomes" id="UP000639973"/>
    </source>
</evidence>
<feature type="domain" description="GGDEF" evidence="3">
    <location>
        <begin position="265"/>
        <end position="394"/>
    </location>
</feature>
<dbReference type="InterPro" id="IPR029787">
    <property type="entry name" value="Nucleotide_cyclase"/>
</dbReference>
<feature type="region of interest" description="Disordered" evidence="1">
    <location>
        <begin position="1"/>
        <end position="33"/>
    </location>
</feature>
<feature type="transmembrane region" description="Helical" evidence="2">
    <location>
        <begin position="164"/>
        <end position="182"/>
    </location>
</feature>
<evidence type="ECO:0000256" key="1">
    <source>
        <dbReference type="SAM" id="MobiDB-lite"/>
    </source>
</evidence>
<dbReference type="PANTHER" id="PTHR45138:SF9">
    <property type="entry name" value="DIGUANYLATE CYCLASE DGCM-RELATED"/>
    <property type="match status" value="1"/>
</dbReference>
<feature type="transmembrane region" description="Helical" evidence="2">
    <location>
        <begin position="52"/>
        <end position="70"/>
    </location>
</feature>
<reference evidence="5" key="1">
    <citation type="journal article" date="2019" name="Int. J. Syst. Evol. Microbiol.">
        <title>The Global Catalogue of Microorganisms (GCM) 10K type strain sequencing project: providing services to taxonomists for standard genome sequencing and annotation.</title>
        <authorList>
            <consortium name="The Broad Institute Genomics Platform"/>
            <consortium name="The Broad Institute Genome Sequencing Center for Infectious Disease"/>
            <person name="Wu L."/>
            <person name="Ma J."/>
        </authorList>
    </citation>
    <scope>NUCLEOTIDE SEQUENCE [LARGE SCALE GENOMIC DNA]</scope>
    <source>
        <strain evidence="5">JCM 15442</strain>
    </source>
</reference>
<protein>
    <recommendedName>
        <fullName evidence="3">GGDEF domain-containing protein</fullName>
    </recommendedName>
</protein>
<dbReference type="Gene3D" id="3.30.70.270">
    <property type="match status" value="1"/>
</dbReference>
<dbReference type="InterPro" id="IPR043128">
    <property type="entry name" value="Rev_trsase/Diguanyl_cyclase"/>
</dbReference>
<dbReference type="InterPro" id="IPR000160">
    <property type="entry name" value="GGDEF_dom"/>
</dbReference>
<feature type="transmembrane region" description="Helical" evidence="2">
    <location>
        <begin position="82"/>
        <end position="100"/>
    </location>
</feature>
<sequence length="397" mass="42066">MRLPAQVRSGRPAPPRTPGQTAGSPDTPAPLTAATPLIPPGDELRYALHRRLALASLTCGLPVLTIMGVLEARSPSASAQLLGLYAVMALLCVWGILRVLRRSRLEGALRTIVAFNVVFVAVQAYAAGAGQSASAAQTGFSMLLMLIANSVLGYLVFEARRAGLLALGSFALAVVAGLLGFSRHGGTDMALPSVQLYLSTGTILLLLHALAWYKSRFVSQAQEQLRLEHEARTDPLTGLPNRRHLYQQIAALLEPAGEDQPEPEPRGSVIMFDIDHFKRVNDLHGHLAGDSALAHVAGLLRASAQAGETPGRWGGEEFMLVLPGLDEAGALRRAQTLRDLLHASLHPQVGLLTASFGVSACRASDDLSRLVARADVAMYRAKAGGRDRIEAASSGGP</sequence>
<dbReference type="CDD" id="cd01949">
    <property type="entry name" value="GGDEF"/>
    <property type="match status" value="1"/>
</dbReference>
<dbReference type="SUPFAM" id="SSF55073">
    <property type="entry name" value="Nucleotide cyclase"/>
    <property type="match status" value="1"/>
</dbReference>
<feature type="transmembrane region" description="Helical" evidence="2">
    <location>
        <begin position="107"/>
        <end position="126"/>
    </location>
</feature>